<evidence type="ECO:0000256" key="2">
    <source>
        <dbReference type="ARBA" id="ARBA00023002"/>
    </source>
</evidence>
<dbReference type="PANTHER" id="PTHR24322">
    <property type="entry name" value="PKSB"/>
    <property type="match status" value="1"/>
</dbReference>
<gene>
    <name evidence="5" type="primary">LOC108556621</name>
</gene>
<accession>A0ABM1M140</accession>
<dbReference type="Pfam" id="PF00106">
    <property type="entry name" value="adh_short"/>
    <property type="match status" value="1"/>
</dbReference>
<proteinExistence type="inferred from homology"/>
<dbReference type="GeneID" id="108556621"/>
<evidence type="ECO:0000256" key="3">
    <source>
        <dbReference type="RuleBase" id="RU000363"/>
    </source>
</evidence>
<evidence type="ECO:0000313" key="5">
    <source>
        <dbReference type="RefSeq" id="XP_017768290.1"/>
    </source>
</evidence>
<dbReference type="Proteomes" id="UP000695000">
    <property type="component" value="Unplaced"/>
</dbReference>
<keyword evidence="2" id="KW-0560">Oxidoreductase</keyword>
<dbReference type="InterPro" id="IPR002347">
    <property type="entry name" value="SDR_fam"/>
</dbReference>
<dbReference type="InterPro" id="IPR036291">
    <property type="entry name" value="NAD(P)-bd_dom_sf"/>
</dbReference>
<dbReference type="PANTHER" id="PTHR24322:SF736">
    <property type="entry name" value="RETINOL DEHYDROGENASE 10"/>
    <property type="match status" value="1"/>
</dbReference>
<dbReference type="PRINTS" id="PR00081">
    <property type="entry name" value="GDHRDH"/>
</dbReference>
<dbReference type="PRINTS" id="PR00080">
    <property type="entry name" value="SDRFAMILY"/>
</dbReference>
<organism evidence="4 5">
    <name type="scientific">Nicrophorus vespilloides</name>
    <name type="common">Boreal carrion beetle</name>
    <dbReference type="NCBI Taxonomy" id="110193"/>
    <lineage>
        <taxon>Eukaryota</taxon>
        <taxon>Metazoa</taxon>
        <taxon>Ecdysozoa</taxon>
        <taxon>Arthropoda</taxon>
        <taxon>Hexapoda</taxon>
        <taxon>Insecta</taxon>
        <taxon>Pterygota</taxon>
        <taxon>Neoptera</taxon>
        <taxon>Endopterygota</taxon>
        <taxon>Coleoptera</taxon>
        <taxon>Polyphaga</taxon>
        <taxon>Staphyliniformia</taxon>
        <taxon>Silphidae</taxon>
        <taxon>Nicrophorinae</taxon>
        <taxon>Nicrophorus</taxon>
    </lineage>
</organism>
<comment type="similarity">
    <text evidence="1 3">Belongs to the short-chain dehydrogenases/reductases (SDR) family.</text>
</comment>
<protein>
    <submittedName>
        <fullName evidence="5">17-beta-hydroxysteroid dehydrogenase 13-like</fullName>
    </submittedName>
</protein>
<keyword evidence="4" id="KW-1185">Reference proteome</keyword>
<name>A0ABM1M140_NICVS</name>
<evidence type="ECO:0000313" key="4">
    <source>
        <dbReference type="Proteomes" id="UP000695000"/>
    </source>
</evidence>
<reference evidence="5" key="1">
    <citation type="submission" date="2025-08" db="UniProtKB">
        <authorList>
            <consortium name="RefSeq"/>
        </authorList>
    </citation>
    <scope>IDENTIFICATION</scope>
    <source>
        <tissue evidence="5">Whole Larva</tissue>
    </source>
</reference>
<dbReference type="Gene3D" id="3.40.50.720">
    <property type="entry name" value="NAD(P)-binding Rossmann-like Domain"/>
    <property type="match status" value="1"/>
</dbReference>
<dbReference type="SUPFAM" id="SSF51735">
    <property type="entry name" value="NAD(P)-binding Rossmann-fold domains"/>
    <property type="match status" value="1"/>
</dbReference>
<dbReference type="CDD" id="cd05339">
    <property type="entry name" value="17beta-HSDXI-like_SDR_c"/>
    <property type="match status" value="1"/>
</dbReference>
<dbReference type="RefSeq" id="XP_017768290.1">
    <property type="nucleotide sequence ID" value="XM_017912801.1"/>
</dbReference>
<evidence type="ECO:0000256" key="1">
    <source>
        <dbReference type="ARBA" id="ARBA00006484"/>
    </source>
</evidence>
<sequence>MYLSSSFNGHNQNILHSVAHRDRSLPNLIRMAKHTKAVHKQEISAFVQARTVLQIIGEILLLLLKLAYFNIESIYRIFVPATEVSVKGEVVLVTGAGHGIGKQIALQYASHGATVVAWDINEANNIQTIKEIEKKGYSKAYSYICDVASRENVFETVKQVEKEVGDISIIVNNAGIMPCHKLLDHTKEEIERIFNINVFAHLWIIQAILPSMLKNKRGHIVALSSVAGIVGLENLVPYCSSKFAVCGLMEALYVELSEYKNCNIKTTVLCPYIVDTGLCKKPKVRFENTMQIVTPEDAAAAVISAQRRSARIETIPGYLLYLQNSLRCASAKFALSFKSFLDTGIEAD</sequence>